<dbReference type="AlphaFoldDB" id="A0A1T4W9Z0"/>
<evidence type="ECO:0000256" key="1">
    <source>
        <dbReference type="SAM" id="Phobius"/>
    </source>
</evidence>
<dbReference type="Proteomes" id="UP000190460">
    <property type="component" value="Unassembled WGS sequence"/>
</dbReference>
<protein>
    <recommendedName>
        <fullName evidence="4">DUF4381 domain-containing protein</fullName>
    </recommendedName>
</protein>
<reference evidence="3" key="1">
    <citation type="submission" date="2017-02" db="EMBL/GenBank/DDBJ databases">
        <authorList>
            <person name="Varghese N."/>
            <person name="Submissions S."/>
        </authorList>
    </citation>
    <scope>NUCLEOTIDE SEQUENCE [LARGE SCALE GENOMIC DNA]</scope>
    <source>
        <strain evidence="3">ATCC 49788</strain>
    </source>
</reference>
<evidence type="ECO:0008006" key="4">
    <source>
        <dbReference type="Google" id="ProtNLM"/>
    </source>
</evidence>
<proteinExistence type="predicted"/>
<dbReference type="Pfam" id="PF14316">
    <property type="entry name" value="DUF4381"/>
    <property type="match status" value="1"/>
</dbReference>
<dbReference type="OrthoDB" id="283083at2"/>
<keyword evidence="1" id="KW-0812">Transmembrane</keyword>
<feature type="transmembrane region" description="Helical" evidence="1">
    <location>
        <begin position="24"/>
        <end position="45"/>
    </location>
</feature>
<evidence type="ECO:0000313" key="2">
    <source>
        <dbReference type="EMBL" id="SKA74102.1"/>
    </source>
</evidence>
<dbReference type="STRING" id="92487.SAMN02745130_01339"/>
<dbReference type="EMBL" id="FUYB01000004">
    <property type="protein sequence ID" value="SKA74102.1"/>
    <property type="molecule type" value="Genomic_DNA"/>
</dbReference>
<accession>A0A1T4W9Z0</accession>
<gene>
    <name evidence="2" type="ORF">SAMN02745130_01339</name>
</gene>
<name>A0A1T4W9Z0_9GAMM</name>
<sequence length="162" mass="18569">MKPTELPLRDIHLPAEIGWWPLAWGWWLVLILGLGVGLALIIWWLKRPTSQRRIQRSAQASALQELERIEQQYRHDPLGLVRELSVLLRRMAISLYGRRSVAGLTGMSWLQFLDQHTGSPVFSQHFQQALTELPYRAQGNADVKALVQEVRQWLSSQALAGK</sequence>
<keyword evidence="3" id="KW-1185">Reference proteome</keyword>
<dbReference type="InterPro" id="IPR025489">
    <property type="entry name" value="DUF4381"/>
</dbReference>
<organism evidence="2 3">
    <name type="scientific">Thiothrix eikelboomii</name>
    <dbReference type="NCBI Taxonomy" id="92487"/>
    <lineage>
        <taxon>Bacteria</taxon>
        <taxon>Pseudomonadati</taxon>
        <taxon>Pseudomonadota</taxon>
        <taxon>Gammaproteobacteria</taxon>
        <taxon>Thiotrichales</taxon>
        <taxon>Thiotrichaceae</taxon>
        <taxon>Thiothrix</taxon>
    </lineage>
</organism>
<dbReference type="RefSeq" id="WP_078921808.1">
    <property type="nucleotide sequence ID" value="NZ_FUYB01000004.1"/>
</dbReference>
<keyword evidence="1" id="KW-1133">Transmembrane helix</keyword>
<evidence type="ECO:0000313" key="3">
    <source>
        <dbReference type="Proteomes" id="UP000190460"/>
    </source>
</evidence>
<keyword evidence="1" id="KW-0472">Membrane</keyword>